<feature type="compositionally biased region" description="Basic and acidic residues" evidence="1">
    <location>
        <begin position="92"/>
        <end position="104"/>
    </location>
</feature>
<dbReference type="EMBL" id="JALJOS010000039">
    <property type="protein sequence ID" value="KAK9821272.1"/>
    <property type="molecule type" value="Genomic_DNA"/>
</dbReference>
<organism evidence="2 3">
    <name type="scientific">Apatococcus lobatus</name>
    <dbReference type="NCBI Taxonomy" id="904363"/>
    <lineage>
        <taxon>Eukaryota</taxon>
        <taxon>Viridiplantae</taxon>
        <taxon>Chlorophyta</taxon>
        <taxon>core chlorophytes</taxon>
        <taxon>Trebouxiophyceae</taxon>
        <taxon>Chlorellales</taxon>
        <taxon>Chlorellaceae</taxon>
        <taxon>Apatococcus</taxon>
    </lineage>
</organism>
<keyword evidence="3" id="KW-1185">Reference proteome</keyword>
<feature type="compositionally biased region" description="Polar residues" evidence="1">
    <location>
        <begin position="388"/>
        <end position="405"/>
    </location>
</feature>
<feature type="region of interest" description="Disordered" evidence="1">
    <location>
        <begin position="288"/>
        <end position="608"/>
    </location>
</feature>
<dbReference type="AlphaFoldDB" id="A0AAW1QIJ8"/>
<evidence type="ECO:0000256" key="1">
    <source>
        <dbReference type="SAM" id="MobiDB-lite"/>
    </source>
</evidence>
<protein>
    <submittedName>
        <fullName evidence="2">Uncharacterized protein</fullName>
    </submittedName>
</protein>
<reference evidence="2 3" key="1">
    <citation type="journal article" date="2024" name="Nat. Commun.">
        <title>Phylogenomics reveals the evolutionary origins of lichenization in chlorophyte algae.</title>
        <authorList>
            <person name="Puginier C."/>
            <person name="Libourel C."/>
            <person name="Otte J."/>
            <person name="Skaloud P."/>
            <person name="Haon M."/>
            <person name="Grisel S."/>
            <person name="Petersen M."/>
            <person name="Berrin J.G."/>
            <person name="Delaux P.M."/>
            <person name="Dal Grande F."/>
            <person name="Keller J."/>
        </authorList>
    </citation>
    <scope>NUCLEOTIDE SEQUENCE [LARGE SCALE GENOMIC DNA]</scope>
    <source>
        <strain evidence="2 3">SAG 2145</strain>
    </source>
</reference>
<feature type="region of interest" description="Disordered" evidence="1">
    <location>
        <begin position="164"/>
        <end position="200"/>
    </location>
</feature>
<feature type="compositionally biased region" description="Polar residues" evidence="1">
    <location>
        <begin position="594"/>
        <end position="606"/>
    </location>
</feature>
<evidence type="ECO:0000313" key="2">
    <source>
        <dbReference type="EMBL" id="KAK9821272.1"/>
    </source>
</evidence>
<feature type="region of interest" description="Disordered" evidence="1">
    <location>
        <begin position="90"/>
        <end position="119"/>
    </location>
</feature>
<proteinExistence type="predicted"/>
<sequence length="891" mass="95367">MSAGPAQVPPLLLRSGGRESAAAQLGISLEDIDPSLVGFRRSPTAPAALPGATVRKVRLQDGALASVVIVQGKLSSILSESGHQATFAWPGAERKRNSRHDWSVKLHTPQPPSGIDKASTLRTRSGYRTQSLPKILHNLTFTSVDHPFEEAATAAAQVGARRRRSLMTAPMSPQSSPDMLMGQRSGHRHASADGGSRGFHQTRSAERMHILPASYSAGSASVPDMKAGFQPTIRQGPLGAADAGRARGAAALTASPVRGSDSMPVIMEAGSGAGQHWNPTSSWLPSEMTANGAPGRDPLPSAVNSQGTQTMPASELFERGAGPTVSREEGVNTAPQRFVAREEPQRSPPATTRYVARSQADLRAAVAREGDVRVTSRDTVLASDDTTRSGSDYSAGQTVQQQDAQKQPPGKVASAWKKLRTRMTRGPKAPSDPKQQKPKSKKQPWLLQLFRGGQKPEVVQRPARTRSFDEVAGMQRQQSAPTDKRAALQTAPVGPRRPMTQGAMPVSSLRNEMTGTQQRVQDLPQNRGLSPSSAAAAQRMQQEQMRSPSAGGNGLQATRTASGEPDWDARAQQIAAMRAEKRRGQSAGAEGTSMRPTDSAASSMTTPGGRAAAMAEARKLNAAGYPETYDQGRPAATRTASGRTIPPVAGSAAQRLQASLAEPAALDNRSRPASSARDSFSAAPAQGGLPAHSARDSFLVNAPAPTGNDFQQWAARKTRAMLEAAPAPDPALLPKRSGLAGRWVKNPTEGTSSSEVDSLLKISSLQRLARQRISELDIVETDSVFEMIWHIPLNNGLSRISKTERYIRNGEVVEGPRRDGRAGMLRSQLNFTAEGHVHIRALQSDPYSAVFHDRLKLSTGGHRLKIEQKFQLLSPGVMPVKHFSIWHRVEE</sequence>
<feature type="compositionally biased region" description="Polar residues" evidence="1">
    <location>
        <begin position="508"/>
        <end position="529"/>
    </location>
</feature>
<evidence type="ECO:0000313" key="3">
    <source>
        <dbReference type="Proteomes" id="UP001438707"/>
    </source>
</evidence>
<feature type="compositionally biased region" description="Basic and acidic residues" evidence="1">
    <location>
        <begin position="366"/>
        <end position="376"/>
    </location>
</feature>
<comment type="caution">
    <text evidence="2">The sequence shown here is derived from an EMBL/GenBank/DDBJ whole genome shotgun (WGS) entry which is preliminary data.</text>
</comment>
<dbReference type="Proteomes" id="UP001438707">
    <property type="component" value="Unassembled WGS sequence"/>
</dbReference>
<gene>
    <name evidence="2" type="ORF">WJX74_006984</name>
</gene>
<feature type="compositionally biased region" description="Polar residues" evidence="1">
    <location>
        <begin position="302"/>
        <end position="312"/>
    </location>
</feature>
<accession>A0AAW1QIJ8</accession>
<feature type="region of interest" description="Disordered" evidence="1">
    <location>
        <begin position="625"/>
        <end position="691"/>
    </location>
</feature>
<feature type="compositionally biased region" description="Low complexity" evidence="1">
    <location>
        <begin position="530"/>
        <end position="547"/>
    </location>
</feature>
<name>A0AAW1QIJ8_9CHLO</name>